<feature type="non-terminal residue" evidence="1">
    <location>
        <position position="97"/>
    </location>
</feature>
<comment type="caution">
    <text evidence="1">The sequence shown here is derived from an EMBL/GenBank/DDBJ whole genome shotgun (WGS) entry which is preliminary data.</text>
</comment>
<dbReference type="Proteomes" id="UP000265520">
    <property type="component" value="Unassembled WGS sequence"/>
</dbReference>
<proteinExistence type="predicted"/>
<dbReference type="AlphaFoldDB" id="A0A392SW95"/>
<sequence>TRIRYLPERVLWQFGYVQTIPRDPHAAANLLTTVEWIDQRWLQHMERVLTSDMLGSHATLPSDTAPGYMAWYFRISYPYIIPILEGYSVRSAESDVA</sequence>
<feature type="non-terminal residue" evidence="1">
    <location>
        <position position="1"/>
    </location>
</feature>
<accession>A0A392SW95</accession>
<dbReference type="EMBL" id="LXQA010448084">
    <property type="protein sequence ID" value="MCI52494.1"/>
    <property type="molecule type" value="Genomic_DNA"/>
</dbReference>
<organism evidence="1 2">
    <name type="scientific">Trifolium medium</name>
    <dbReference type="NCBI Taxonomy" id="97028"/>
    <lineage>
        <taxon>Eukaryota</taxon>
        <taxon>Viridiplantae</taxon>
        <taxon>Streptophyta</taxon>
        <taxon>Embryophyta</taxon>
        <taxon>Tracheophyta</taxon>
        <taxon>Spermatophyta</taxon>
        <taxon>Magnoliopsida</taxon>
        <taxon>eudicotyledons</taxon>
        <taxon>Gunneridae</taxon>
        <taxon>Pentapetalae</taxon>
        <taxon>rosids</taxon>
        <taxon>fabids</taxon>
        <taxon>Fabales</taxon>
        <taxon>Fabaceae</taxon>
        <taxon>Papilionoideae</taxon>
        <taxon>50 kb inversion clade</taxon>
        <taxon>NPAAA clade</taxon>
        <taxon>Hologalegina</taxon>
        <taxon>IRL clade</taxon>
        <taxon>Trifolieae</taxon>
        <taxon>Trifolium</taxon>
    </lineage>
</organism>
<protein>
    <submittedName>
        <fullName evidence="1">Serine/threonine-protein phosphatase 7 long form-like protein</fullName>
    </submittedName>
</protein>
<name>A0A392SW95_9FABA</name>
<reference evidence="1 2" key="1">
    <citation type="journal article" date="2018" name="Front. Plant Sci.">
        <title>Red Clover (Trifolium pratense) and Zigzag Clover (T. medium) - A Picture of Genomic Similarities and Differences.</title>
        <authorList>
            <person name="Dluhosova J."/>
            <person name="Istvanek J."/>
            <person name="Nedelnik J."/>
            <person name="Repkova J."/>
        </authorList>
    </citation>
    <scope>NUCLEOTIDE SEQUENCE [LARGE SCALE GENOMIC DNA]</scope>
    <source>
        <strain evidence="2">cv. 10/8</strain>
        <tissue evidence="1">Leaf</tissue>
    </source>
</reference>
<keyword evidence="2" id="KW-1185">Reference proteome</keyword>
<evidence type="ECO:0000313" key="2">
    <source>
        <dbReference type="Proteomes" id="UP000265520"/>
    </source>
</evidence>
<evidence type="ECO:0000313" key="1">
    <source>
        <dbReference type="EMBL" id="MCI52494.1"/>
    </source>
</evidence>